<dbReference type="PATRIC" id="fig|1255043.3.peg.3114"/>
<dbReference type="AlphaFoldDB" id="L0E0E8"/>
<protein>
    <submittedName>
        <fullName evidence="2">Uncharacterized protein</fullName>
    </submittedName>
</protein>
<gene>
    <name evidence="2" type="ordered locus">TVNIR_3087</name>
</gene>
<evidence type="ECO:0000256" key="1">
    <source>
        <dbReference type="SAM" id="MobiDB-lite"/>
    </source>
</evidence>
<proteinExistence type="predicted"/>
<name>L0E0E8_THIND</name>
<reference evidence="2" key="1">
    <citation type="submission" date="2015-12" db="EMBL/GenBank/DDBJ databases">
        <authorList>
            <person name="Tikhonova T.V."/>
            <person name="Pavlov A.R."/>
            <person name="Beletsky A.V."/>
            <person name="Mardanov A.V."/>
            <person name="Sorokin D.Y."/>
            <person name="Ravin N.V."/>
            <person name="Popov V.O."/>
        </authorList>
    </citation>
    <scope>NUCLEOTIDE SEQUENCE</scope>
    <source>
        <strain evidence="2">DSM 14787</strain>
    </source>
</reference>
<sequence length="73" mass="7743">MYVLGHLVIQRRSIGPRRAAPGETTLLREPGGVREGQVHGTGPVHSPSPTALSRQTGEGRTFVTRGGSSALPW</sequence>
<accession>L0E0E8</accession>
<keyword evidence="3" id="KW-1185">Reference proteome</keyword>
<feature type="region of interest" description="Disordered" evidence="1">
    <location>
        <begin position="19"/>
        <end position="73"/>
    </location>
</feature>
<organism evidence="2 3">
    <name type="scientific">Thioalkalivibrio nitratireducens (strain DSM 14787 / UNIQEM 213 / ALEN2)</name>
    <dbReference type="NCBI Taxonomy" id="1255043"/>
    <lineage>
        <taxon>Bacteria</taxon>
        <taxon>Pseudomonadati</taxon>
        <taxon>Pseudomonadota</taxon>
        <taxon>Gammaproteobacteria</taxon>
        <taxon>Chromatiales</taxon>
        <taxon>Ectothiorhodospiraceae</taxon>
        <taxon>Thioalkalivibrio</taxon>
    </lineage>
</organism>
<dbReference type="EMBL" id="CP003989">
    <property type="protein sequence ID" value="AGA34722.1"/>
    <property type="molecule type" value="Genomic_DNA"/>
</dbReference>
<dbReference type="HOGENOM" id="CLU_2703678_0_0_6"/>
<dbReference type="KEGG" id="tni:TVNIR_3087"/>
<dbReference type="Proteomes" id="UP000010809">
    <property type="component" value="Chromosome"/>
</dbReference>
<feature type="compositionally biased region" description="Polar residues" evidence="1">
    <location>
        <begin position="47"/>
        <end position="58"/>
    </location>
</feature>
<evidence type="ECO:0000313" key="2">
    <source>
        <dbReference type="EMBL" id="AGA34722.1"/>
    </source>
</evidence>
<evidence type="ECO:0000313" key="3">
    <source>
        <dbReference type="Proteomes" id="UP000010809"/>
    </source>
</evidence>